<feature type="transmembrane region" description="Helical" evidence="9">
    <location>
        <begin position="6"/>
        <end position="28"/>
    </location>
</feature>
<dbReference type="Gene3D" id="1.20.5.3310">
    <property type="match status" value="1"/>
</dbReference>
<keyword evidence="2 9" id="KW-0813">Transport</keyword>
<dbReference type="PANTHER" id="PTHR42982">
    <property type="entry name" value="SEC-INDEPENDENT PROTEIN TRANSLOCASE PROTEIN TATA"/>
    <property type="match status" value="1"/>
</dbReference>
<keyword evidence="3 9" id="KW-1003">Cell membrane</keyword>
<dbReference type="STRING" id="1434700.SAMN06296427_102184"/>
<name>A0A1W1Z446_9FLAO</name>
<evidence type="ECO:0000256" key="2">
    <source>
        <dbReference type="ARBA" id="ARBA00022448"/>
    </source>
</evidence>
<evidence type="ECO:0000256" key="3">
    <source>
        <dbReference type="ARBA" id="ARBA00022475"/>
    </source>
</evidence>
<protein>
    <recommendedName>
        <fullName evidence="9">Sec-independent protein translocase protein TatA</fullName>
    </recommendedName>
</protein>
<dbReference type="InterPro" id="IPR003369">
    <property type="entry name" value="TatA/B/E"/>
</dbReference>
<dbReference type="EMBL" id="FWXS01000002">
    <property type="protein sequence ID" value="SMC43153.1"/>
    <property type="molecule type" value="Genomic_DNA"/>
</dbReference>
<dbReference type="HAMAP" id="MF_00236">
    <property type="entry name" value="TatA_E"/>
    <property type="match status" value="1"/>
</dbReference>
<evidence type="ECO:0000256" key="6">
    <source>
        <dbReference type="ARBA" id="ARBA00022989"/>
    </source>
</evidence>
<comment type="similarity">
    <text evidence="9">Belongs to the TatA/E family.</text>
</comment>
<proteinExistence type="inferred from homology"/>
<evidence type="ECO:0000313" key="10">
    <source>
        <dbReference type="EMBL" id="SMC43153.1"/>
    </source>
</evidence>
<comment type="function">
    <text evidence="9">Part of the twin-arginine translocation (Tat) system that transports large folded proteins containing a characteristic twin-arginine motif in their signal peptide across membranes. TatA could form the protein-conducting channel of the Tat system.</text>
</comment>
<evidence type="ECO:0000256" key="4">
    <source>
        <dbReference type="ARBA" id="ARBA00022692"/>
    </source>
</evidence>
<keyword evidence="5 9" id="KW-0653">Protein transport</keyword>
<dbReference type="Pfam" id="PF02416">
    <property type="entry name" value="TatA_B_E"/>
    <property type="match status" value="1"/>
</dbReference>
<dbReference type="GO" id="GO:0033281">
    <property type="term" value="C:TAT protein transport complex"/>
    <property type="evidence" value="ECO:0007669"/>
    <property type="project" value="UniProtKB-UniRule"/>
</dbReference>
<dbReference type="Proteomes" id="UP000192393">
    <property type="component" value="Unassembled WGS sequence"/>
</dbReference>
<sequence>MMNSLTILPAFISFQELTIILLFAVIIFGPKKIPEIARGLGQGIRAMKEATEDIKREIMNPVDDINPVKDIQDTIEDSKKEVEETIEDALGPVKRK</sequence>
<accession>A0A1W1Z446</accession>
<keyword evidence="4 9" id="KW-0812">Transmembrane</keyword>
<evidence type="ECO:0000313" key="11">
    <source>
        <dbReference type="Proteomes" id="UP000192393"/>
    </source>
</evidence>
<dbReference type="AlphaFoldDB" id="A0A1W1Z446"/>
<keyword evidence="7 9" id="KW-0811">Translocation</keyword>
<organism evidence="10 11">
    <name type="scientific">Moheibacter sediminis</name>
    <dbReference type="NCBI Taxonomy" id="1434700"/>
    <lineage>
        <taxon>Bacteria</taxon>
        <taxon>Pseudomonadati</taxon>
        <taxon>Bacteroidota</taxon>
        <taxon>Flavobacteriia</taxon>
        <taxon>Flavobacteriales</taxon>
        <taxon>Weeksellaceae</taxon>
        <taxon>Moheibacter</taxon>
    </lineage>
</organism>
<evidence type="ECO:0000256" key="7">
    <source>
        <dbReference type="ARBA" id="ARBA00023010"/>
    </source>
</evidence>
<comment type="subunit">
    <text evidence="9">Forms a complex with TatC.</text>
</comment>
<evidence type="ECO:0000256" key="5">
    <source>
        <dbReference type="ARBA" id="ARBA00022927"/>
    </source>
</evidence>
<comment type="subcellular location">
    <subcellularLocation>
        <location evidence="1 9">Cell membrane</location>
        <topology evidence="1 9">Single-pass membrane protein</topology>
    </subcellularLocation>
</comment>
<dbReference type="InterPro" id="IPR006312">
    <property type="entry name" value="TatA/E"/>
</dbReference>
<dbReference type="GO" id="GO:0043953">
    <property type="term" value="P:protein transport by the Tat complex"/>
    <property type="evidence" value="ECO:0007669"/>
    <property type="project" value="UniProtKB-UniRule"/>
</dbReference>
<keyword evidence="6 9" id="KW-1133">Transmembrane helix</keyword>
<dbReference type="PANTHER" id="PTHR42982:SF1">
    <property type="entry name" value="SEC-INDEPENDENT PROTEIN TRANSLOCASE PROTEIN TATA"/>
    <property type="match status" value="1"/>
</dbReference>
<dbReference type="GO" id="GO:0008320">
    <property type="term" value="F:protein transmembrane transporter activity"/>
    <property type="evidence" value="ECO:0007669"/>
    <property type="project" value="UniProtKB-UniRule"/>
</dbReference>
<evidence type="ECO:0000256" key="1">
    <source>
        <dbReference type="ARBA" id="ARBA00004162"/>
    </source>
</evidence>
<gene>
    <name evidence="9" type="primary">tatA</name>
    <name evidence="10" type="ORF">SAMN06296427_102184</name>
</gene>
<keyword evidence="11" id="KW-1185">Reference proteome</keyword>
<dbReference type="RefSeq" id="WP_245828417.1">
    <property type="nucleotide sequence ID" value="NZ_FWXS01000002.1"/>
</dbReference>
<reference evidence="10 11" key="1">
    <citation type="submission" date="2017-04" db="EMBL/GenBank/DDBJ databases">
        <authorList>
            <person name="Afonso C.L."/>
            <person name="Miller P.J."/>
            <person name="Scott M.A."/>
            <person name="Spackman E."/>
            <person name="Goraichik I."/>
            <person name="Dimitrov K.M."/>
            <person name="Suarez D.L."/>
            <person name="Swayne D.E."/>
        </authorList>
    </citation>
    <scope>NUCLEOTIDE SEQUENCE [LARGE SCALE GENOMIC DNA]</scope>
    <source>
        <strain evidence="10 11">CGMCC 1.12708</strain>
    </source>
</reference>
<keyword evidence="8 9" id="KW-0472">Membrane</keyword>
<evidence type="ECO:0000256" key="8">
    <source>
        <dbReference type="ARBA" id="ARBA00023136"/>
    </source>
</evidence>
<evidence type="ECO:0000256" key="9">
    <source>
        <dbReference type="HAMAP-Rule" id="MF_00236"/>
    </source>
</evidence>